<dbReference type="PANTHER" id="PTHR23149:SF27">
    <property type="entry name" value="PIN2_TERF1-INTERACTING TELOMERASE INHIBITOR 1"/>
    <property type="match status" value="1"/>
</dbReference>
<feature type="compositionally biased region" description="Basic and acidic residues" evidence="1">
    <location>
        <begin position="73"/>
        <end position="84"/>
    </location>
</feature>
<feature type="domain" description="G-patch" evidence="2">
    <location>
        <begin position="1"/>
        <end position="40"/>
    </location>
</feature>
<dbReference type="PROSITE" id="PS50174">
    <property type="entry name" value="G_PATCH"/>
    <property type="match status" value="1"/>
</dbReference>
<dbReference type="InterPro" id="IPR050656">
    <property type="entry name" value="PINX1"/>
</dbReference>
<feature type="region of interest" description="Disordered" evidence="1">
    <location>
        <begin position="175"/>
        <end position="313"/>
    </location>
</feature>
<evidence type="ECO:0000259" key="2">
    <source>
        <dbReference type="PROSITE" id="PS50174"/>
    </source>
</evidence>
<reference evidence="3" key="2">
    <citation type="submission" date="2025-09" db="UniProtKB">
        <authorList>
            <consortium name="Ensembl"/>
        </authorList>
    </citation>
    <scope>IDENTIFICATION</scope>
</reference>
<feature type="compositionally biased region" description="Basic and acidic residues" evidence="1">
    <location>
        <begin position="271"/>
        <end position="281"/>
    </location>
</feature>
<keyword evidence="4" id="KW-1185">Reference proteome</keyword>
<evidence type="ECO:0000313" key="4">
    <source>
        <dbReference type="Proteomes" id="UP000694545"/>
    </source>
</evidence>
<dbReference type="OMA" id="YSTRECE"/>
<reference evidence="3" key="1">
    <citation type="submission" date="2025-08" db="UniProtKB">
        <authorList>
            <consortium name="Ensembl"/>
        </authorList>
    </citation>
    <scope>IDENTIFICATION</scope>
</reference>
<name>A0A8D2IRK9_VARKO</name>
<dbReference type="GO" id="GO:0010521">
    <property type="term" value="F:telomerase inhibitor activity"/>
    <property type="evidence" value="ECO:0007669"/>
    <property type="project" value="TreeGrafter"/>
</dbReference>
<evidence type="ECO:0000313" key="3">
    <source>
        <dbReference type="Ensembl" id="ENSVKKP00000001306.1"/>
    </source>
</evidence>
<dbReference type="GO" id="GO:0005730">
    <property type="term" value="C:nucleolus"/>
    <property type="evidence" value="ECO:0007669"/>
    <property type="project" value="TreeGrafter"/>
</dbReference>
<dbReference type="PANTHER" id="PTHR23149">
    <property type="entry name" value="G PATCH DOMAIN CONTAINING PROTEIN"/>
    <property type="match status" value="1"/>
</dbReference>
<dbReference type="Ensembl" id="ENSVKKT00000001357.1">
    <property type="protein sequence ID" value="ENSVKKP00000001306.1"/>
    <property type="gene ID" value="ENSVKKG00000001092.1"/>
</dbReference>
<feature type="compositionally biased region" description="Basic residues" evidence="1">
    <location>
        <begin position="304"/>
        <end position="313"/>
    </location>
</feature>
<feature type="region of interest" description="Disordered" evidence="1">
    <location>
        <begin position="63"/>
        <end position="84"/>
    </location>
</feature>
<proteinExistence type="predicted"/>
<feature type="compositionally biased region" description="Basic residues" evidence="1">
    <location>
        <begin position="282"/>
        <end position="291"/>
    </location>
</feature>
<dbReference type="Pfam" id="PF01585">
    <property type="entry name" value="G-patch"/>
    <property type="match status" value="1"/>
</dbReference>
<dbReference type="AlphaFoldDB" id="A0A8D2IRK9"/>
<protein>
    <recommendedName>
        <fullName evidence="2">G-patch domain-containing protein</fullName>
    </recommendedName>
</protein>
<organism evidence="3 4">
    <name type="scientific">Varanus komodoensis</name>
    <name type="common">Komodo dragon</name>
    <dbReference type="NCBI Taxonomy" id="61221"/>
    <lineage>
        <taxon>Eukaryota</taxon>
        <taxon>Metazoa</taxon>
        <taxon>Chordata</taxon>
        <taxon>Craniata</taxon>
        <taxon>Vertebrata</taxon>
        <taxon>Euteleostomi</taxon>
        <taxon>Lepidosauria</taxon>
        <taxon>Squamata</taxon>
        <taxon>Bifurcata</taxon>
        <taxon>Unidentata</taxon>
        <taxon>Episquamata</taxon>
        <taxon>Toxicofera</taxon>
        <taxon>Anguimorpha</taxon>
        <taxon>Paleoanguimorpha</taxon>
        <taxon>Varanoidea</taxon>
        <taxon>Varanidae</taxon>
        <taxon>Varanus</taxon>
    </lineage>
</organism>
<dbReference type="GO" id="GO:0003676">
    <property type="term" value="F:nucleic acid binding"/>
    <property type="evidence" value="ECO:0007669"/>
    <property type="project" value="InterPro"/>
</dbReference>
<sequence>MLEKMGWSKGKGLGAQEQGSTEHIKVRVKNNTLGLGASISHEDNWIAHQDDFNQLLADLNDCHGQDGPEATTTEEKKFSLEEKSKTSRKRVHYVKFAKGKDLSSRSEDDLSCIFGKRPVKKAQVAAAAAGTDSSEEGPREESDPPDSVNLSNTVTSTLSVQEYFARRMAKLKKAQLGLSGTSADSPPTKAESPERSGPQSKKKKRRLEREGGIPGSRDEASGREDADEPDAPKKGRRRRKAEQPGDGGPPLCNGSPDGTQENRSCFPGTAEEGKGDPEEPRPKKKNKRKHKNVDWDAAEELKSTKPKKQKLSS</sequence>
<dbReference type="InterPro" id="IPR000467">
    <property type="entry name" value="G_patch_dom"/>
</dbReference>
<accession>A0A8D2IRK9</accession>
<feature type="region of interest" description="Disordered" evidence="1">
    <location>
        <begin position="1"/>
        <end position="22"/>
    </location>
</feature>
<feature type="region of interest" description="Disordered" evidence="1">
    <location>
        <begin position="124"/>
        <end position="154"/>
    </location>
</feature>
<evidence type="ECO:0000256" key="1">
    <source>
        <dbReference type="SAM" id="MobiDB-lite"/>
    </source>
</evidence>
<feature type="compositionally biased region" description="Basic and acidic residues" evidence="1">
    <location>
        <begin position="207"/>
        <end position="224"/>
    </location>
</feature>
<dbReference type="Proteomes" id="UP000694545">
    <property type="component" value="Unplaced"/>
</dbReference>
<dbReference type="SMART" id="SM00443">
    <property type="entry name" value="G_patch"/>
    <property type="match status" value="1"/>
</dbReference>